<keyword evidence="3" id="KW-1185">Reference proteome</keyword>
<gene>
    <name evidence="2" type="ORF">KY5_3093</name>
</gene>
<evidence type="ECO:0000313" key="2">
    <source>
        <dbReference type="EMBL" id="ATL28111.1"/>
    </source>
</evidence>
<proteinExistence type="predicted"/>
<evidence type="ECO:0000313" key="3">
    <source>
        <dbReference type="Proteomes" id="UP000221011"/>
    </source>
</evidence>
<organism evidence="2 3">
    <name type="scientific">Streptomyces formicae</name>
    <dbReference type="NCBI Taxonomy" id="1616117"/>
    <lineage>
        <taxon>Bacteria</taxon>
        <taxon>Bacillati</taxon>
        <taxon>Actinomycetota</taxon>
        <taxon>Actinomycetes</taxon>
        <taxon>Kitasatosporales</taxon>
        <taxon>Streptomycetaceae</taxon>
        <taxon>Streptomyces</taxon>
    </lineage>
</organism>
<dbReference type="EMBL" id="CP022685">
    <property type="protein sequence ID" value="ATL28111.1"/>
    <property type="molecule type" value="Genomic_DNA"/>
</dbReference>
<protein>
    <submittedName>
        <fullName evidence="2">Uncharacterized protein</fullName>
    </submittedName>
</protein>
<dbReference type="RefSeq" id="WP_098242824.1">
    <property type="nucleotide sequence ID" value="NZ_CP022685.1"/>
</dbReference>
<dbReference type="KEGG" id="sfk:KY5_3093"/>
<feature type="compositionally biased region" description="Pro residues" evidence="1">
    <location>
        <begin position="217"/>
        <end position="227"/>
    </location>
</feature>
<feature type="region of interest" description="Disordered" evidence="1">
    <location>
        <begin position="203"/>
        <end position="231"/>
    </location>
</feature>
<feature type="region of interest" description="Disordered" evidence="1">
    <location>
        <begin position="170"/>
        <end position="191"/>
    </location>
</feature>
<dbReference type="AlphaFoldDB" id="A0A291Q8R9"/>
<reference evidence="2 3" key="1">
    <citation type="submission" date="2017-08" db="EMBL/GenBank/DDBJ databases">
        <title>Complete Genome Sequence of Streptomyces formicae KY5, the formicamycin producer.</title>
        <authorList>
            <person name="Holmes N.A."/>
            <person name="Devine R."/>
            <person name="Qin Z."/>
            <person name="Seipke R.F."/>
            <person name="Wilkinson B."/>
            <person name="Hutchings M.I."/>
        </authorList>
    </citation>
    <scope>NUCLEOTIDE SEQUENCE [LARGE SCALE GENOMIC DNA]</scope>
    <source>
        <strain evidence="2 3">KY5</strain>
    </source>
</reference>
<feature type="compositionally biased region" description="Low complexity" evidence="1">
    <location>
        <begin position="170"/>
        <end position="181"/>
    </location>
</feature>
<sequence length="294" mass="31567">MNAASNAVAGGAVAVAWWQARVAKEATDAQLKAQREQQDRARGERDRADCPQFIMQETDVRRGEGEVVEVVAVLKQTAGSDLDEARVTVHLNHEQAHVIGGADDGTFLWLHTGTNALRHLKLLAQDVHRGHGGQLEIRADLVCRETGGGRTWTCRVFGYPQAEWEQILGSVASPSPSGPVGDTEGAEDVGDADDVHGLVAPEGPDAPAARSAVRVTPTPPGTTPFPVSPRRRERLPSLAHWRTTLPHPADDASRPPYPVVLQPTLVHPEDVGLLAVTPVLTSSAGRRAPEDDIW</sequence>
<dbReference type="Proteomes" id="UP000221011">
    <property type="component" value="Chromosome"/>
</dbReference>
<evidence type="ECO:0000256" key="1">
    <source>
        <dbReference type="SAM" id="MobiDB-lite"/>
    </source>
</evidence>
<accession>A0A291Q8R9</accession>
<name>A0A291Q8R9_9ACTN</name>